<evidence type="ECO:0000313" key="2">
    <source>
        <dbReference type="Proteomes" id="UP000724584"/>
    </source>
</evidence>
<proteinExistence type="predicted"/>
<evidence type="ECO:0000313" key="1">
    <source>
        <dbReference type="EMBL" id="KAH6640791.1"/>
    </source>
</evidence>
<organism evidence="1 2">
    <name type="scientific">Chaetomium tenue</name>
    <dbReference type="NCBI Taxonomy" id="1854479"/>
    <lineage>
        <taxon>Eukaryota</taxon>
        <taxon>Fungi</taxon>
        <taxon>Dikarya</taxon>
        <taxon>Ascomycota</taxon>
        <taxon>Pezizomycotina</taxon>
        <taxon>Sordariomycetes</taxon>
        <taxon>Sordariomycetidae</taxon>
        <taxon>Sordariales</taxon>
        <taxon>Chaetomiaceae</taxon>
        <taxon>Chaetomium</taxon>
    </lineage>
</organism>
<gene>
    <name evidence="1" type="ORF">F5144DRAFT_111859</name>
</gene>
<reference evidence="1 2" key="1">
    <citation type="journal article" date="2021" name="Nat. Commun.">
        <title>Genetic determinants of endophytism in the Arabidopsis root mycobiome.</title>
        <authorList>
            <person name="Mesny F."/>
            <person name="Miyauchi S."/>
            <person name="Thiergart T."/>
            <person name="Pickel B."/>
            <person name="Atanasova L."/>
            <person name="Karlsson M."/>
            <person name="Huettel B."/>
            <person name="Barry K.W."/>
            <person name="Haridas S."/>
            <person name="Chen C."/>
            <person name="Bauer D."/>
            <person name="Andreopoulos W."/>
            <person name="Pangilinan J."/>
            <person name="LaButti K."/>
            <person name="Riley R."/>
            <person name="Lipzen A."/>
            <person name="Clum A."/>
            <person name="Drula E."/>
            <person name="Henrissat B."/>
            <person name="Kohler A."/>
            <person name="Grigoriev I.V."/>
            <person name="Martin F.M."/>
            <person name="Hacquard S."/>
        </authorList>
    </citation>
    <scope>NUCLEOTIDE SEQUENCE [LARGE SCALE GENOMIC DNA]</scope>
    <source>
        <strain evidence="1 2">MPI-SDFR-AT-0079</strain>
    </source>
</reference>
<accession>A0ACB7PK72</accession>
<keyword evidence="2" id="KW-1185">Reference proteome</keyword>
<name>A0ACB7PK72_9PEZI</name>
<sequence length="462" mass="50909">MPYDPDWDLEEETSTNLNAPGVAAKSPSEYGSDEYEYEEGGEGDEQVIEQERKDVEKEDQMTTDPPLGLPRSDPKQNPGQHQDLTPKHQQPFSGAPAAGTSSKVEVVLHSSPRRFPFTAPAEELAGDFSDEPNLITSDIVPNPVVHHQQPTAKVQVGLPNTLPSVAPAPAPTPAPFKLPDIAPQPKKRGRPVGWRRGHGSYAAMRSGLPPGSATPQPEPKKPAGEQKPRGRPGRKPAPTARQLYLKLNPHFVAFRCEWEGCPAELQNIETLRRHLLVVHGRPSRSSSTSLSPSPAAQQQQQQQQQQQHTTTLPCRWASCTSAPLHSRASFASHIETAHLLPIRWHVGDGPRNTPPSPNPPTTTTTTSNKTTTPPLPTYLFNAAGEQVTPSITSQQIENEDERKRRAARVNRVLLQRDRHAPDEPDYGPRELEIVGEALAAKQKRQRMLREYAEKGCVGEWLP</sequence>
<comment type="caution">
    <text evidence="1">The sequence shown here is derived from an EMBL/GenBank/DDBJ whole genome shotgun (WGS) entry which is preliminary data.</text>
</comment>
<dbReference type="Proteomes" id="UP000724584">
    <property type="component" value="Unassembled WGS sequence"/>
</dbReference>
<dbReference type="EMBL" id="JAGIZQ010000002">
    <property type="protein sequence ID" value="KAH6640791.1"/>
    <property type="molecule type" value="Genomic_DNA"/>
</dbReference>
<protein>
    <submittedName>
        <fullName evidence="1">Uncharacterized protein</fullName>
    </submittedName>
</protein>